<organism evidence="3 4">
    <name type="scientific">Faecalibacter macacae</name>
    <dbReference type="NCBI Taxonomy" id="1859289"/>
    <lineage>
        <taxon>Bacteria</taxon>
        <taxon>Pseudomonadati</taxon>
        <taxon>Bacteroidota</taxon>
        <taxon>Flavobacteriia</taxon>
        <taxon>Flavobacteriales</taxon>
        <taxon>Weeksellaceae</taxon>
        <taxon>Faecalibacter</taxon>
    </lineage>
</organism>
<evidence type="ECO:0000256" key="1">
    <source>
        <dbReference type="ARBA" id="ARBA00010558"/>
    </source>
</evidence>
<dbReference type="NCBIfam" id="NF002987">
    <property type="entry name" value="PRK03719.1"/>
    <property type="match status" value="1"/>
</dbReference>
<dbReference type="Gene3D" id="2.60.40.550">
    <property type="entry name" value="Ecotin"/>
    <property type="match status" value="1"/>
</dbReference>
<dbReference type="PANTHER" id="PTHR35890:SF3">
    <property type="entry name" value="ECOTIN"/>
    <property type="match status" value="1"/>
</dbReference>
<dbReference type="InterPro" id="IPR036198">
    <property type="entry name" value="Ecotin_sf"/>
</dbReference>
<dbReference type="AlphaFoldDB" id="A0A3L9MF83"/>
<dbReference type="GO" id="GO:0004867">
    <property type="term" value="F:serine-type endopeptidase inhibitor activity"/>
    <property type="evidence" value="ECO:0007669"/>
    <property type="project" value="InterPro"/>
</dbReference>
<accession>A0A3L9MF83</accession>
<feature type="chain" id="PRO_5018072478" evidence="2">
    <location>
        <begin position="20"/>
        <end position="153"/>
    </location>
</feature>
<sequence length="153" mass="17584">MKKILLFSILSFSSITSFAQMKEDIKMFPKPENGQVQKVIRVEPRENENDYMVEIFVGKKTTVDACNNHFLLGKVEAKDLQGWGYTYYDFTSDGNIAGTLKACIDNKQVEKVVYAQSEKLRYNSRLPIVIYTPEGYEVNYRIWSASTEVKTAE</sequence>
<proteinExistence type="inferred from homology"/>
<comment type="similarity">
    <text evidence="1">Belongs to the protease inhibitor I11 (ecotin) family.</text>
</comment>
<keyword evidence="4" id="KW-1185">Reference proteome</keyword>
<evidence type="ECO:0000256" key="2">
    <source>
        <dbReference type="SAM" id="SignalP"/>
    </source>
</evidence>
<dbReference type="OrthoDB" id="997196at2"/>
<reference evidence="3 4" key="1">
    <citation type="submission" date="2018-10" db="EMBL/GenBank/DDBJ databases">
        <authorList>
            <person name="Chen X."/>
        </authorList>
    </citation>
    <scope>NUCLEOTIDE SEQUENCE [LARGE SCALE GENOMIC DNA]</scope>
    <source>
        <strain evidence="3 4">YIM 102668</strain>
    </source>
</reference>
<evidence type="ECO:0000313" key="3">
    <source>
        <dbReference type="EMBL" id="RLZ11700.1"/>
    </source>
</evidence>
<dbReference type="EMBL" id="RDOJ01000004">
    <property type="protein sequence ID" value="RLZ11700.1"/>
    <property type="molecule type" value="Genomic_DNA"/>
</dbReference>
<dbReference type="Proteomes" id="UP000275348">
    <property type="component" value="Unassembled WGS sequence"/>
</dbReference>
<gene>
    <name evidence="3" type="ORF">EAH69_04565</name>
</gene>
<comment type="caution">
    <text evidence="3">The sequence shown here is derived from an EMBL/GenBank/DDBJ whole genome shotgun (WGS) entry which is preliminary data.</text>
</comment>
<name>A0A3L9MF83_9FLAO</name>
<protein>
    <submittedName>
        <fullName evidence="3">Ecotin</fullName>
    </submittedName>
</protein>
<keyword evidence="2" id="KW-0732">Signal</keyword>
<feature type="signal peptide" evidence="2">
    <location>
        <begin position="1"/>
        <end position="19"/>
    </location>
</feature>
<dbReference type="Pfam" id="PF03974">
    <property type="entry name" value="Ecotin"/>
    <property type="match status" value="1"/>
</dbReference>
<dbReference type="InterPro" id="IPR005658">
    <property type="entry name" value="Prot_inh_ecotin"/>
</dbReference>
<dbReference type="PANTHER" id="PTHR35890">
    <property type="match status" value="1"/>
</dbReference>
<dbReference type="PIRSF" id="PIRSF006865">
    <property type="entry name" value="Prot_inh_ecotin"/>
    <property type="match status" value="1"/>
</dbReference>
<dbReference type="SUPFAM" id="SSF49772">
    <property type="entry name" value="Ecotin, trypsin inhibitor"/>
    <property type="match status" value="1"/>
</dbReference>
<dbReference type="RefSeq" id="WP_121934006.1">
    <property type="nucleotide sequence ID" value="NZ_RDOJ01000004.1"/>
</dbReference>
<evidence type="ECO:0000313" key="4">
    <source>
        <dbReference type="Proteomes" id="UP000275348"/>
    </source>
</evidence>